<evidence type="ECO:0000256" key="1">
    <source>
        <dbReference type="ARBA" id="ARBA00004141"/>
    </source>
</evidence>
<organism evidence="7 8">
    <name type="scientific">Helicobacter cetorum (strain ATCC BAA-540 / CCUG 52418 / MIT 99-5656)</name>
    <dbReference type="NCBI Taxonomy" id="1163745"/>
    <lineage>
        <taxon>Bacteria</taxon>
        <taxon>Pseudomonadati</taxon>
        <taxon>Campylobacterota</taxon>
        <taxon>Epsilonproteobacteria</taxon>
        <taxon>Campylobacterales</taxon>
        <taxon>Helicobacteraceae</taxon>
        <taxon>Helicobacter</taxon>
    </lineage>
</organism>
<dbReference type="InterPro" id="IPR010432">
    <property type="entry name" value="RDD"/>
</dbReference>
<proteinExistence type="predicted"/>
<dbReference type="OrthoDB" id="5349007at2"/>
<reference evidence="7 8" key="1">
    <citation type="journal article" date="2013" name="PLoS ONE">
        <title>Sequence Divergence and Conservation in Genomes ofHelicobacter cetorum Strains from a Dolphin and a Whale.</title>
        <authorList>
            <person name="Kersulyte D."/>
            <person name="Rossi M."/>
            <person name="Berg D.E."/>
        </authorList>
    </citation>
    <scope>NUCLEOTIDE SEQUENCE [LARGE SCALE GENOMIC DNA]</scope>
    <source>
        <strain evidence="7 8">MIT 99-5656</strain>
    </source>
</reference>
<feature type="transmembrane region" description="Helical" evidence="5">
    <location>
        <begin position="73"/>
        <end position="92"/>
    </location>
</feature>
<name>I0EQ93_HELCM</name>
<dbReference type="RefSeq" id="WP_014658641.1">
    <property type="nucleotide sequence ID" value="NC_017735.1"/>
</dbReference>
<comment type="subcellular location">
    <subcellularLocation>
        <location evidence="1">Membrane</location>
        <topology evidence="1">Multi-pass membrane protein</topology>
    </subcellularLocation>
</comment>
<keyword evidence="8" id="KW-1185">Reference proteome</keyword>
<accession>I0EQ93</accession>
<dbReference type="Pfam" id="PF06271">
    <property type="entry name" value="RDD"/>
    <property type="match status" value="1"/>
</dbReference>
<evidence type="ECO:0000256" key="5">
    <source>
        <dbReference type="SAM" id="Phobius"/>
    </source>
</evidence>
<feature type="transmembrane region" description="Helical" evidence="5">
    <location>
        <begin position="40"/>
        <end position="61"/>
    </location>
</feature>
<dbReference type="HOGENOM" id="CLU_121376_0_0_7"/>
<evidence type="ECO:0000256" key="4">
    <source>
        <dbReference type="ARBA" id="ARBA00023136"/>
    </source>
</evidence>
<feature type="domain" description="RDD" evidence="6">
    <location>
        <begin position="34"/>
        <end position="146"/>
    </location>
</feature>
<dbReference type="AlphaFoldDB" id="I0EQ93"/>
<keyword evidence="3 5" id="KW-1133">Transmembrane helix</keyword>
<dbReference type="PATRIC" id="fig|1163745.3.peg.88"/>
<evidence type="ECO:0000256" key="2">
    <source>
        <dbReference type="ARBA" id="ARBA00022692"/>
    </source>
</evidence>
<gene>
    <name evidence="7" type="ordered locus">HCD_00400</name>
</gene>
<feature type="transmembrane region" description="Helical" evidence="5">
    <location>
        <begin position="113"/>
        <end position="141"/>
    </location>
</feature>
<keyword evidence="2 5" id="KW-0812">Transmembrane</keyword>
<dbReference type="GO" id="GO:0016020">
    <property type="term" value="C:membrane"/>
    <property type="evidence" value="ECO:0007669"/>
    <property type="project" value="UniProtKB-SubCell"/>
</dbReference>
<evidence type="ECO:0000259" key="6">
    <source>
        <dbReference type="Pfam" id="PF06271"/>
    </source>
</evidence>
<dbReference type="EMBL" id="CP003481">
    <property type="protein sequence ID" value="AFI05112.1"/>
    <property type="molecule type" value="Genomic_DNA"/>
</dbReference>
<keyword evidence="4 5" id="KW-0472">Membrane</keyword>
<evidence type="ECO:0000313" key="8">
    <source>
        <dbReference type="Proteomes" id="UP000005013"/>
    </source>
</evidence>
<dbReference type="eggNOG" id="COG1714">
    <property type="taxonomic scope" value="Bacteria"/>
</dbReference>
<evidence type="ECO:0000313" key="7">
    <source>
        <dbReference type="EMBL" id="AFI05112.1"/>
    </source>
</evidence>
<dbReference type="STRING" id="1163745.HCD_00400"/>
<evidence type="ECO:0000256" key="3">
    <source>
        <dbReference type="ARBA" id="ARBA00022989"/>
    </source>
</evidence>
<dbReference type="KEGG" id="hcm:HCD_00400"/>
<dbReference type="Proteomes" id="UP000005013">
    <property type="component" value="Chromosome"/>
</dbReference>
<sequence length="159" mass="18286">MATKKNRAKTLLKPTPIRNATKNTSQLSLKGLGITLRLKAFITDIFMIYTPMLYIMTYIILGSAKSFRENQSAIFLCLVFYALTHSLFIAFKTQSPGMRYANFRLIKNNGEKVGFFLALWRFILWVFSMGLLIGFIAPFIFKFFLHDKLSGTHIEVEPQ</sequence>
<protein>
    <recommendedName>
        <fullName evidence="6">RDD domain-containing protein</fullName>
    </recommendedName>
</protein>